<feature type="repeat" description="TNFR-Cys" evidence="9">
    <location>
        <begin position="123"/>
        <end position="163"/>
    </location>
</feature>
<dbReference type="AlphaFoldDB" id="A0A667XRD1"/>
<evidence type="ECO:0000256" key="6">
    <source>
        <dbReference type="ARBA" id="ARBA00023157"/>
    </source>
</evidence>
<reference evidence="14" key="2">
    <citation type="submission" date="2025-08" db="UniProtKB">
        <authorList>
            <consortium name="Ensembl"/>
        </authorList>
    </citation>
    <scope>IDENTIFICATION</scope>
</reference>
<evidence type="ECO:0000256" key="1">
    <source>
        <dbReference type="ARBA" id="ARBA00004370"/>
    </source>
</evidence>
<dbReference type="InterPro" id="IPR052491">
    <property type="entry name" value="TNFRSF10"/>
</dbReference>
<keyword evidence="5" id="KW-0472">Membrane</keyword>
<dbReference type="SMART" id="SM00208">
    <property type="entry name" value="TNFR"/>
    <property type="match status" value="3"/>
</dbReference>
<feature type="signal peptide" evidence="11">
    <location>
        <begin position="1"/>
        <end position="23"/>
    </location>
</feature>
<dbReference type="PROSITE" id="PS50017">
    <property type="entry name" value="DEATH_DOMAIN"/>
    <property type="match status" value="1"/>
</dbReference>
<evidence type="ECO:0000256" key="10">
    <source>
        <dbReference type="SAM" id="MobiDB-lite"/>
    </source>
</evidence>
<dbReference type="Ensembl" id="ENSMMDT00005017292.1">
    <property type="protein sequence ID" value="ENSMMDP00005016863.1"/>
    <property type="gene ID" value="ENSMMDG00005008529.1"/>
</dbReference>
<dbReference type="PROSITE" id="PS00652">
    <property type="entry name" value="TNFR_NGFR_1"/>
    <property type="match status" value="1"/>
</dbReference>
<keyword evidence="6 9" id="KW-1015">Disulfide bond</keyword>
<dbReference type="InterPro" id="IPR034029">
    <property type="entry name" value="TNFRSF10A/B_death"/>
</dbReference>
<dbReference type="SUPFAM" id="SSF57586">
    <property type="entry name" value="TNF receptor-like"/>
    <property type="match status" value="2"/>
</dbReference>
<feature type="disulfide bond" evidence="9">
    <location>
        <begin position="101"/>
        <end position="114"/>
    </location>
</feature>
<keyword evidence="3 11" id="KW-0732">Signal</keyword>
<dbReference type="CDD" id="cd08315">
    <property type="entry name" value="Death_TRAILR_DR4_DR5"/>
    <property type="match status" value="1"/>
</dbReference>
<feature type="disulfide bond" evidence="9">
    <location>
        <begin position="124"/>
        <end position="139"/>
    </location>
</feature>
<evidence type="ECO:0000259" key="12">
    <source>
        <dbReference type="PROSITE" id="PS50017"/>
    </source>
</evidence>
<keyword evidence="8" id="KW-0325">Glycoprotein</keyword>
<evidence type="ECO:0000256" key="11">
    <source>
        <dbReference type="SAM" id="SignalP"/>
    </source>
</evidence>
<dbReference type="PROSITE" id="PS50050">
    <property type="entry name" value="TNFR_NGFR_2"/>
    <property type="match status" value="2"/>
</dbReference>
<protein>
    <submittedName>
        <fullName evidence="14">Hematopoietic death receptor</fullName>
    </submittedName>
</protein>
<feature type="disulfide bond" evidence="9">
    <location>
        <begin position="104"/>
        <end position="122"/>
    </location>
</feature>
<dbReference type="Pfam" id="PF00531">
    <property type="entry name" value="Death"/>
    <property type="match status" value="1"/>
</dbReference>
<reference evidence="14" key="3">
    <citation type="submission" date="2025-09" db="UniProtKB">
        <authorList>
            <consortium name="Ensembl"/>
        </authorList>
    </citation>
    <scope>IDENTIFICATION</scope>
</reference>
<dbReference type="GO" id="GO:0043065">
    <property type="term" value="P:positive regulation of apoptotic process"/>
    <property type="evidence" value="ECO:0007669"/>
    <property type="project" value="Ensembl"/>
</dbReference>
<feature type="repeat" description="TNFR-Cys" evidence="9">
    <location>
        <begin position="82"/>
        <end position="122"/>
    </location>
</feature>
<keyword evidence="2" id="KW-0053">Apoptosis</keyword>
<evidence type="ECO:0000256" key="2">
    <source>
        <dbReference type="ARBA" id="ARBA00022703"/>
    </source>
</evidence>
<dbReference type="GO" id="GO:0004888">
    <property type="term" value="F:transmembrane signaling receptor activity"/>
    <property type="evidence" value="ECO:0007669"/>
    <property type="project" value="UniProtKB-ARBA"/>
</dbReference>
<feature type="domain" description="TNFR-Cys" evidence="13">
    <location>
        <begin position="123"/>
        <end position="163"/>
    </location>
</feature>
<feature type="disulfide bond" evidence="9">
    <location>
        <begin position="83"/>
        <end position="98"/>
    </location>
</feature>
<evidence type="ECO:0000256" key="3">
    <source>
        <dbReference type="ARBA" id="ARBA00022729"/>
    </source>
</evidence>
<evidence type="ECO:0000256" key="8">
    <source>
        <dbReference type="ARBA" id="ARBA00023180"/>
    </source>
</evidence>
<keyword evidence="15" id="KW-1185">Reference proteome</keyword>
<keyword evidence="4" id="KW-0677">Repeat</keyword>
<evidence type="ECO:0000259" key="13">
    <source>
        <dbReference type="PROSITE" id="PS50050"/>
    </source>
</evidence>
<dbReference type="GO" id="GO:0036462">
    <property type="term" value="P:TRAIL-activated apoptotic signaling pathway"/>
    <property type="evidence" value="ECO:0007669"/>
    <property type="project" value="TreeGrafter"/>
</dbReference>
<feature type="disulfide bond" evidence="9">
    <location>
        <begin position="142"/>
        <end position="155"/>
    </location>
</feature>
<dbReference type="PANTHER" id="PTHR46330">
    <property type="entry name" value="TUMOR NECROSIS FACTOR RECEPTOR SUPERFAMILY MEMBER 10B"/>
    <property type="match status" value="1"/>
</dbReference>
<dbReference type="InterPro" id="IPR034024">
    <property type="entry name" value="TNFRSF10_N"/>
</dbReference>
<evidence type="ECO:0000256" key="5">
    <source>
        <dbReference type="ARBA" id="ARBA00023136"/>
    </source>
</evidence>
<feature type="region of interest" description="Disordered" evidence="10">
    <location>
        <begin position="161"/>
        <end position="196"/>
    </location>
</feature>
<feature type="domain" description="Death" evidence="12">
    <location>
        <begin position="272"/>
        <end position="337"/>
    </location>
</feature>
<keyword evidence="7" id="KW-0675">Receptor</keyword>
<dbReference type="FunFam" id="2.10.50.10:FF:000004">
    <property type="entry name" value="Tumor necrosis factor receptor superfamily member 6"/>
    <property type="match status" value="1"/>
</dbReference>
<proteinExistence type="predicted"/>
<dbReference type="PANTHER" id="PTHR46330:SF6">
    <property type="entry name" value="HEMATOPOIETIC DEATH RECEPTOR-RELATED"/>
    <property type="match status" value="1"/>
</dbReference>
<dbReference type="SUPFAM" id="SSF47986">
    <property type="entry name" value="DEATH domain"/>
    <property type="match status" value="1"/>
</dbReference>
<comment type="subcellular location">
    <subcellularLocation>
        <location evidence="1">Membrane</location>
    </subcellularLocation>
</comment>
<organism evidence="14 15">
    <name type="scientific">Myripristis murdjan</name>
    <name type="common">pinecone soldierfish</name>
    <dbReference type="NCBI Taxonomy" id="586833"/>
    <lineage>
        <taxon>Eukaryota</taxon>
        <taxon>Metazoa</taxon>
        <taxon>Chordata</taxon>
        <taxon>Craniata</taxon>
        <taxon>Vertebrata</taxon>
        <taxon>Euteleostomi</taxon>
        <taxon>Actinopterygii</taxon>
        <taxon>Neopterygii</taxon>
        <taxon>Teleostei</taxon>
        <taxon>Neoteleostei</taxon>
        <taxon>Acanthomorphata</taxon>
        <taxon>Holocentriformes</taxon>
        <taxon>Holocentridae</taxon>
        <taxon>Myripristis</taxon>
    </lineage>
</organism>
<name>A0A667XRD1_9TELE</name>
<evidence type="ECO:0000256" key="4">
    <source>
        <dbReference type="ARBA" id="ARBA00022737"/>
    </source>
</evidence>
<evidence type="ECO:0000256" key="9">
    <source>
        <dbReference type="PROSITE-ProRule" id="PRU00206"/>
    </source>
</evidence>
<evidence type="ECO:0000256" key="7">
    <source>
        <dbReference type="ARBA" id="ARBA00023170"/>
    </source>
</evidence>
<dbReference type="CDD" id="cd10580">
    <property type="entry name" value="TNFRSF10"/>
    <property type="match status" value="1"/>
</dbReference>
<evidence type="ECO:0000313" key="14">
    <source>
        <dbReference type="Ensembl" id="ENSMMDP00005016863.1"/>
    </source>
</evidence>
<evidence type="ECO:0000313" key="15">
    <source>
        <dbReference type="Proteomes" id="UP000472263"/>
    </source>
</evidence>
<dbReference type="Proteomes" id="UP000472263">
    <property type="component" value="Chromosome 9"/>
</dbReference>
<sequence length="348" mass="39604">MFADFSHLKVVSILMWLLKATVALQQSGLELGGRGGNRTQRDVSCTDNMEYLHINICCLKCPAGTYVKSPCTKAGQSGKCEECDYEMYTEHDNGLHQCLRCTKCRFDQEIVRPCLSTQNTECQCRSGWFCAPDQACEVCKKCSRCEEDEVKVRNCTAVSDTQCKKGRSGSGFASASGTDCRDSRSSEERQNRENRRVSRSHLIQCRPVMRAKSSASTEDECAELWDSPDSSASNSQYDGNVLLLTVIRPINCEESLRNCFEYFEEMDFDYHKRFFRQLGIKDNVIKSKDHLQHEDRIHELLNSWIEKVGKEASLNDLLKVLLTLNQRLTAENIMVNATSNGHYVFEKE</sequence>
<dbReference type="InterPro" id="IPR011029">
    <property type="entry name" value="DEATH-like_dom_sf"/>
</dbReference>
<dbReference type="InParanoid" id="A0A667XRD1"/>
<dbReference type="InterPro" id="IPR000488">
    <property type="entry name" value="Death_dom"/>
</dbReference>
<dbReference type="GeneTree" id="ENSGT00940000165531"/>
<dbReference type="GO" id="GO:0005886">
    <property type="term" value="C:plasma membrane"/>
    <property type="evidence" value="ECO:0007669"/>
    <property type="project" value="Ensembl"/>
</dbReference>
<feature type="domain" description="TNFR-Cys" evidence="13">
    <location>
        <begin position="82"/>
        <end position="122"/>
    </location>
</feature>
<dbReference type="GO" id="GO:0009986">
    <property type="term" value="C:cell surface"/>
    <property type="evidence" value="ECO:0007669"/>
    <property type="project" value="TreeGrafter"/>
</dbReference>
<feature type="chain" id="PRO_5025465971" evidence="11">
    <location>
        <begin position="24"/>
        <end position="348"/>
    </location>
</feature>
<reference evidence="14" key="1">
    <citation type="submission" date="2019-06" db="EMBL/GenBank/DDBJ databases">
        <authorList>
            <consortium name="Wellcome Sanger Institute Data Sharing"/>
        </authorList>
    </citation>
    <scope>NUCLEOTIDE SEQUENCE [LARGE SCALE GENOMIC DNA]</scope>
</reference>
<dbReference type="InterPro" id="IPR001368">
    <property type="entry name" value="TNFR/NGFR_Cys_rich_reg"/>
</dbReference>
<feature type="disulfide bond" evidence="9">
    <location>
        <begin position="145"/>
        <end position="163"/>
    </location>
</feature>
<dbReference type="Gene3D" id="2.10.50.10">
    <property type="entry name" value="Tumor Necrosis Factor Receptor, subunit A, domain 2"/>
    <property type="match status" value="2"/>
</dbReference>
<dbReference type="Gene3D" id="1.10.533.10">
    <property type="entry name" value="Death Domain, Fas"/>
    <property type="match status" value="1"/>
</dbReference>
<accession>A0A667XRD1</accession>
<feature type="compositionally biased region" description="Basic and acidic residues" evidence="10">
    <location>
        <begin position="179"/>
        <end position="196"/>
    </location>
</feature>
<dbReference type="Pfam" id="PF00020">
    <property type="entry name" value="TNFR_c6"/>
    <property type="match status" value="2"/>
</dbReference>